<evidence type="ECO:0008006" key="4">
    <source>
        <dbReference type="Google" id="ProtNLM"/>
    </source>
</evidence>
<dbReference type="InterPro" id="IPR019734">
    <property type="entry name" value="TPR_rpt"/>
</dbReference>
<comment type="caution">
    <text evidence="2">The sequence shown here is derived from an EMBL/GenBank/DDBJ whole genome shotgun (WGS) entry which is preliminary data.</text>
</comment>
<evidence type="ECO:0000313" key="2">
    <source>
        <dbReference type="EMBL" id="GAA5528389.1"/>
    </source>
</evidence>
<reference evidence="2 3" key="1">
    <citation type="submission" date="2024-02" db="EMBL/GenBank/DDBJ databases">
        <title>Herpetosiphon gulosus NBRC 112829.</title>
        <authorList>
            <person name="Ichikawa N."/>
            <person name="Katano-Makiyama Y."/>
            <person name="Hidaka K."/>
        </authorList>
    </citation>
    <scope>NUCLEOTIDE SEQUENCE [LARGE SCALE GENOMIC DNA]</scope>
    <source>
        <strain evidence="2 3">NBRC 112829</strain>
    </source>
</reference>
<feature type="transmembrane region" description="Helical" evidence="1">
    <location>
        <begin position="24"/>
        <end position="44"/>
    </location>
</feature>
<evidence type="ECO:0000313" key="3">
    <source>
        <dbReference type="Proteomes" id="UP001428290"/>
    </source>
</evidence>
<sequence length="167" mass="19068">MSVHSKSLSPLPTTRQRWYQRLPLGWVIVIGFLVVGLCYPIIYFGRTAVPLIYIDQGDQAMLDGKWDTAREAYTKAMDWSVDYEEPFDLRWSLALRANAIQAAVDDFGTVITAHPGRYMAYCYRAEAYLELDQPNPALADYQACLAHDPSPIWQATARNMIDFLQNK</sequence>
<keyword evidence="3" id="KW-1185">Reference proteome</keyword>
<proteinExistence type="predicted"/>
<dbReference type="SMART" id="SM00028">
    <property type="entry name" value="TPR"/>
    <property type="match status" value="2"/>
</dbReference>
<dbReference type="Gene3D" id="1.25.40.10">
    <property type="entry name" value="Tetratricopeptide repeat domain"/>
    <property type="match status" value="1"/>
</dbReference>
<dbReference type="RefSeq" id="WP_345722009.1">
    <property type="nucleotide sequence ID" value="NZ_BAABRU010000007.1"/>
</dbReference>
<dbReference type="InterPro" id="IPR011990">
    <property type="entry name" value="TPR-like_helical_dom_sf"/>
</dbReference>
<gene>
    <name evidence="2" type="ORF">Hgul01_02188</name>
</gene>
<keyword evidence="1" id="KW-0472">Membrane</keyword>
<accession>A0ABP9WYY4</accession>
<keyword evidence="1" id="KW-0812">Transmembrane</keyword>
<dbReference type="Proteomes" id="UP001428290">
    <property type="component" value="Unassembled WGS sequence"/>
</dbReference>
<keyword evidence="1" id="KW-1133">Transmembrane helix</keyword>
<organism evidence="2 3">
    <name type="scientific">Herpetosiphon gulosus</name>
    <dbReference type="NCBI Taxonomy" id="1973496"/>
    <lineage>
        <taxon>Bacteria</taxon>
        <taxon>Bacillati</taxon>
        <taxon>Chloroflexota</taxon>
        <taxon>Chloroflexia</taxon>
        <taxon>Herpetosiphonales</taxon>
        <taxon>Herpetosiphonaceae</taxon>
        <taxon>Herpetosiphon</taxon>
    </lineage>
</organism>
<dbReference type="SUPFAM" id="SSF48452">
    <property type="entry name" value="TPR-like"/>
    <property type="match status" value="1"/>
</dbReference>
<evidence type="ECO:0000256" key="1">
    <source>
        <dbReference type="SAM" id="Phobius"/>
    </source>
</evidence>
<dbReference type="EMBL" id="BAABRU010000007">
    <property type="protein sequence ID" value="GAA5528389.1"/>
    <property type="molecule type" value="Genomic_DNA"/>
</dbReference>
<name>A0ABP9WYY4_9CHLR</name>
<protein>
    <recommendedName>
        <fullName evidence="4">Tetratricopeptide repeat protein</fullName>
    </recommendedName>
</protein>